<dbReference type="InterPro" id="IPR029060">
    <property type="entry name" value="PIN-like_dom_sf"/>
</dbReference>
<dbReference type="InterPro" id="IPR022907">
    <property type="entry name" value="VapC_family"/>
</dbReference>
<dbReference type="GO" id="GO:0016787">
    <property type="term" value="F:hydrolase activity"/>
    <property type="evidence" value="ECO:0007669"/>
    <property type="project" value="UniProtKB-KW"/>
</dbReference>
<dbReference type="InterPro" id="IPR051749">
    <property type="entry name" value="PINc/VapC_TA_RNase"/>
</dbReference>
<feature type="domain" description="PIN" evidence="7">
    <location>
        <begin position="2"/>
        <end position="118"/>
    </location>
</feature>
<organism evidence="8 9">
    <name type="scientific">Sphingopyxis fribergensis</name>
    <dbReference type="NCBI Taxonomy" id="1515612"/>
    <lineage>
        <taxon>Bacteria</taxon>
        <taxon>Pseudomonadati</taxon>
        <taxon>Pseudomonadota</taxon>
        <taxon>Alphaproteobacteria</taxon>
        <taxon>Sphingomonadales</taxon>
        <taxon>Sphingomonadaceae</taxon>
        <taxon>Sphingopyxis</taxon>
    </lineage>
</organism>
<evidence type="ECO:0000256" key="6">
    <source>
        <dbReference type="HAMAP-Rule" id="MF_00265"/>
    </source>
</evidence>
<dbReference type="Pfam" id="PF01850">
    <property type="entry name" value="PIN"/>
    <property type="match status" value="1"/>
</dbReference>
<name>A0A0A7PI57_9SPHN</name>
<dbReference type="SUPFAM" id="SSF88723">
    <property type="entry name" value="PIN domain-like"/>
    <property type="match status" value="1"/>
</dbReference>
<dbReference type="KEGG" id="sphk:SKP52_13815"/>
<dbReference type="CDD" id="cd18760">
    <property type="entry name" value="PIN_MtVapC3-like"/>
    <property type="match status" value="1"/>
</dbReference>
<dbReference type="GO" id="GO:0000287">
    <property type="term" value="F:magnesium ion binding"/>
    <property type="evidence" value="ECO:0007669"/>
    <property type="project" value="UniProtKB-UniRule"/>
</dbReference>
<evidence type="ECO:0000256" key="2">
    <source>
        <dbReference type="ARBA" id="ARBA00022722"/>
    </source>
</evidence>
<sequence>MILVDSSVWINYFRGDATPQTERLDALLGAEPLLTGDIILAEVLQGFTSDRAFNVALRLMGSLDQIDIGGRDVAIQAARNFQTLRGKRITVRKTIDTLIATRCIEDGLSLLYSDRDFEPFVEHLGLASAMSSAR</sequence>
<dbReference type="HAMAP" id="MF_00265">
    <property type="entry name" value="VapC_Nob1"/>
    <property type="match status" value="1"/>
</dbReference>
<dbReference type="Gene3D" id="3.40.50.1010">
    <property type="entry name" value="5'-nuclease"/>
    <property type="match status" value="1"/>
</dbReference>
<dbReference type="InterPro" id="IPR002716">
    <property type="entry name" value="PIN_dom"/>
</dbReference>
<evidence type="ECO:0000256" key="4">
    <source>
        <dbReference type="ARBA" id="ARBA00022801"/>
    </source>
</evidence>
<feature type="binding site" evidence="6">
    <location>
        <position position="5"/>
    </location>
    <ligand>
        <name>Mg(2+)</name>
        <dbReference type="ChEBI" id="CHEBI:18420"/>
    </ligand>
</feature>
<proteinExistence type="inferred from homology"/>
<dbReference type="OrthoDB" id="9811788at2"/>
<dbReference type="RefSeq" id="WP_039575509.1">
    <property type="nucleotide sequence ID" value="NZ_CP009122.1"/>
</dbReference>
<dbReference type="Proteomes" id="UP000030907">
    <property type="component" value="Chromosome"/>
</dbReference>
<keyword evidence="2 6" id="KW-0540">Nuclease</keyword>
<evidence type="ECO:0000256" key="3">
    <source>
        <dbReference type="ARBA" id="ARBA00022723"/>
    </source>
</evidence>
<dbReference type="HOGENOM" id="CLU_118482_1_0_5"/>
<dbReference type="STRING" id="1515612.SKP52_13815"/>
<evidence type="ECO:0000313" key="8">
    <source>
        <dbReference type="EMBL" id="AJA09649.1"/>
    </source>
</evidence>
<dbReference type="PANTHER" id="PTHR42740:SF1">
    <property type="entry name" value="RIBONUCLEASE VAPC3"/>
    <property type="match status" value="1"/>
</dbReference>
<comment type="cofactor">
    <cofactor evidence="6">
        <name>Mg(2+)</name>
        <dbReference type="ChEBI" id="CHEBI:18420"/>
    </cofactor>
</comment>
<keyword evidence="4 6" id="KW-0378">Hydrolase</keyword>
<evidence type="ECO:0000256" key="5">
    <source>
        <dbReference type="ARBA" id="ARBA00022842"/>
    </source>
</evidence>
<keyword evidence="1 6" id="KW-1277">Toxin-antitoxin system</keyword>
<dbReference type="GO" id="GO:0004540">
    <property type="term" value="F:RNA nuclease activity"/>
    <property type="evidence" value="ECO:0007669"/>
    <property type="project" value="InterPro"/>
</dbReference>
<dbReference type="EMBL" id="CP009122">
    <property type="protein sequence ID" value="AJA09649.1"/>
    <property type="molecule type" value="Genomic_DNA"/>
</dbReference>
<comment type="similarity">
    <text evidence="6">Belongs to the PINc/VapC protein family.</text>
</comment>
<dbReference type="EC" id="3.1.-.-" evidence="6"/>
<evidence type="ECO:0000259" key="7">
    <source>
        <dbReference type="Pfam" id="PF01850"/>
    </source>
</evidence>
<evidence type="ECO:0000313" key="9">
    <source>
        <dbReference type="Proteomes" id="UP000030907"/>
    </source>
</evidence>
<keyword evidence="5 6" id="KW-0460">Magnesium</keyword>
<accession>A0A0A7PI57</accession>
<dbReference type="AlphaFoldDB" id="A0A0A7PI57"/>
<gene>
    <name evidence="6" type="primary">vapC</name>
    <name evidence="8" type="ORF">SKP52_13815</name>
</gene>
<evidence type="ECO:0000256" key="1">
    <source>
        <dbReference type="ARBA" id="ARBA00022649"/>
    </source>
</evidence>
<keyword evidence="3 6" id="KW-0479">Metal-binding</keyword>
<feature type="binding site" evidence="6">
    <location>
        <position position="96"/>
    </location>
    <ligand>
        <name>Mg(2+)</name>
        <dbReference type="ChEBI" id="CHEBI:18420"/>
    </ligand>
</feature>
<dbReference type="PANTHER" id="PTHR42740">
    <property type="entry name" value="RIBONUCLEASE VAPC3"/>
    <property type="match status" value="1"/>
</dbReference>
<keyword evidence="6" id="KW-0800">Toxin</keyword>
<reference evidence="8 9" key="1">
    <citation type="journal article" date="2015" name="Int. J. Syst. Evol. Microbiol.">
        <title>Description of Sphingopyxis fribergensis sp. nov. - a soil bacterium with the ability to degrade styrene and phenylacetic acid.</title>
        <authorList>
            <person name="Oelschlagel M."/>
            <person name="Ruckert C."/>
            <person name="Kalinowski J."/>
            <person name="Schmidt G."/>
            <person name="Schlomann M."/>
            <person name="Tischler D."/>
        </authorList>
    </citation>
    <scope>NUCLEOTIDE SEQUENCE [LARGE SCALE GENOMIC DNA]</scope>
    <source>
        <strain evidence="8 9">Kp5.2</strain>
    </source>
</reference>
<protein>
    <recommendedName>
        <fullName evidence="6">Ribonuclease VapC</fullName>
        <shortName evidence="6">RNase VapC</shortName>
        <ecNumber evidence="6">3.1.-.-</ecNumber>
    </recommendedName>
    <alternativeName>
        <fullName evidence="6">Toxin VapC</fullName>
    </alternativeName>
</protein>
<comment type="function">
    <text evidence="6">Toxic component of a toxin-antitoxin (TA) system. An RNase.</text>
</comment>
<keyword evidence="9" id="KW-1185">Reference proteome</keyword>
<dbReference type="GO" id="GO:0090729">
    <property type="term" value="F:toxin activity"/>
    <property type="evidence" value="ECO:0007669"/>
    <property type="project" value="UniProtKB-KW"/>
</dbReference>